<dbReference type="PaxDb" id="515619-EUBREC_2662"/>
<proteinExistence type="predicted"/>
<keyword evidence="1" id="KW-0812">Transmembrane</keyword>
<evidence type="ECO:0000313" key="2">
    <source>
        <dbReference type="EMBL" id="ACR76393.1"/>
    </source>
</evidence>
<keyword evidence="1" id="KW-1133">Transmembrane helix</keyword>
<protein>
    <recommendedName>
        <fullName evidence="4">Capsular polysaccharide biosynthesis protein</fullName>
    </recommendedName>
</protein>
<gene>
    <name evidence="2" type="ordered locus">EUBREC_2662</name>
</gene>
<keyword evidence="1" id="KW-0472">Membrane</keyword>
<dbReference type="KEGG" id="ere:EUBREC_2662"/>
<evidence type="ECO:0008006" key="4">
    <source>
        <dbReference type="Google" id="ProtNLM"/>
    </source>
</evidence>
<dbReference type="AlphaFoldDB" id="C4ZGX1"/>
<sequence length="436" mass="49249">MRGLKMNSILEERTIDLRDLFAEIVQKLAIIILVAALCAVIFPTYKYVRDLKDTNIVTELTDEEKQQVETYLSKQSAYENMEEYVDKSDFMKLNPYNTVQEIITYRVDGIDSTTDVNGIVKVFKDWINGGGIEAIDNDLISCDNSITKNYVITENGVNVFTVTIWTAETSEIVEMKQNAESGIEEFAAKLQDTYNFNLTKTNEVKSNIYSTEVESRQQSVMTNLNTAKTELDSLYGSFTDSQKNAIKSDTDEKQQEVSVKFSIKYILAGMILAIICSIAIIIIIYAIKGKLISNDAIWEELNIINYGKVITKTKGGIFRNLADNIRKINKTDSIELIAAKIMLNVEAGNVLIFSGKVDDKLGKLFIDAIKKVADKNVHVKILDGEMNDVEFMKNKVENYKVVLLTHPYNDSVVDIVKDVLERKNYHIDVIGNVEVI</sequence>
<dbReference type="STRING" id="515619.EUBREC_2662"/>
<organism evidence="2 3">
    <name type="scientific">Agathobacter rectalis (strain ATCC 33656 / DSM 3377 / JCM 17463 / KCTC 5835 / VPI 0990)</name>
    <name type="common">Eubacterium rectale</name>
    <dbReference type="NCBI Taxonomy" id="515619"/>
    <lineage>
        <taxon>Bacteria</taxon>
        <taxon>Bacillati</taxon>
        <taxon>Bacillota</taxon>
        <taxon>Clostridia</taxon>
        <taxon>Lachnospirales</taxon>
        <taxon>Lachnospiraceae</taxon>
        <taxon>Agathobacter</taxon>
    </lineage>
</organism>
<dbReference type="Proteomes" id="UP000001477">
    <property type="component" value="Chromosome"/>
</dbReference>
<feature type="transmembrane region" description="Helical" evidence="1">
    <location>
        <begin position="265"/>
        <end position="287"/>
    </location>
</feature>
<reference evidence="2 3" key="1">
    <citation type="journal article" date="2009" name="Proc. Natl. Acad. Sci. U.S.A.">
        <title>Characterizing a model human gut microbiota composed of members of its two dominant bacterial phyla.</title>
        <authorList>
            <person name="Mahowald M.A."/>
            <person name="Rey F.E."/>
            <person name="Seedorf H."/>
            <person name="Turnbaugh P.J."/>
            <person name="Fulton R.S."/>
            <person name="Wollam A."/>
            <person name="Shah N."/>
            <person name="Wang C."/>
            <person name="Magrini V."/>
            <person name="Wilson R.K."/>
            <person name="Cantarel B.L."/>
            <person name="Coutinho P.M."/>
            <person name="Henrissat B."/>
            <person name="Crock L.W."/>
            <person name="Russell A."/>
            <person name="Verberkmoes N.C."/>
            <person name="Hettich R.L."/>
            <person name="Gordon J.I."/>
        </authorList>
    </citation>
    <scope>NUCLEOTIDE SEQUENCE [LARGE SCALE GENOMIC DNA]</scope>
    <source>
        <strain evidence="3">ATCC 33656 / DSM 3377 / JCM 17463 / KCTC 5835 / LMG 30912 / VPI 0990</strain>
    </source>
</reference>
<dbReference type="HOGENOM" id="CLU_628138_0_0_9"/>
<evidence type="ECO:0000256" key="1">
    <source>
        <dbReference type="SAM" id="Phobius"/>
    </source>
</evidence>
<evidence type="ECO:0000313" key="3">
    <source>
        <dbReference type="Proteomes" id="UP000001477"/>
    </source>
</evidence>
<feature type="transmembrane region" description="Helical" evidence="1">
    <location>
        <begin position="20"/>
        <end position="42"/>
    </location>
</feature>
<accession>C4ZGX1</accession>
<dbReference type="EMBL" id="CP001107">
    <property type="protein sequence ID" value="ACR76393.1"/>
    <property type="molecule type" value="Genomic_DNA"/>
</dbReference>
<name>C4ZGX1_AGARV</name>